<dbReference type="Proteomes" id="UP000550401">
    <property type="component" value="Unassembled WGS sequence"/>
</dbReference>
<comment type="caution">
    <text evidence="1">The sequence shown here is derived from an EMBL/GenBank/DDBJ whole genome shotgun (WGS) entry which is preliminary data.</text>
</comment>
<name>A0A839EU23_9GAMM</name>
<organism evidence="1 2">
    <name type="scientific">Dokdonella fugitiva</name>
    <dbReference type="NCBI Taxonomy" id="328517"/>
    <lineage>
        <taxon>Bacteria</taxon>
        <taxon>Pseudomonadati</taxon>
        <taxon>Pseudomonadota</taxon>
        <taxon>Gammaproteobacteria</taxon>
        <taxon>Lysobacterales</taxon>
        <taxon>Rhodanobacteraceae</taxon>
        <taxon>Dokdonella</taxon>
    </lineage>
</organism>
<protein>
    <submittedName>
        <fullName evidence="1">Uncharacterized protein</fullName>
    </submittedName>
</protein>
<dbReference type="RefSeq" id="WP_182529213.1">
    <property type="nucleotide sequence ID" value="NZ_JACGXL010000001.1"/>
</dbReference>
<dbReference type="EMBL" id="JACGXL010000001">
    <property type="protein sequence ID" value="MBA8886103.1"/>
    <property type="molecule type" value="Genomic_DNA"/>
</dbReference>
<keyword evidence="2" id="KW-1185">Reference proteome</keyword>
<sequence>MTNELRTNDEPQRILLEASRRIQACYPNGTRVEAMIDGERVTGRVSYVGLTTRRTYVNPELFVIVSDFEQHPFSPAVHPHRVLP</sequence>
<evidence type="ECO:0000313" key="1">
    <source>
        <dbReference type="EMBL" id="MBA8886103.1"/>
    </source>
</evidence>
<proteinExistence type="predicted"/>
<evidence type="ECO:0000313" key="2">
    <source>
        <dbReference type="Proteomes" id="UP000550401"/>
    </source>
</evidence>
<gene>
    <name evidence="1" type="ORF">FHW12_000294</name>
</gene>
<accession>A0A839EU23</accession>
<reference evidence="1 2" key="1">
    <citation type="submission" date="2020-07" db="EMBL/GenBank/DDBJ databases">
        <title>Genomic Encyclopedia of Type Strains, Phase IV (KMG-V): Genome sequencing to study the core and pangenomes of soil and plant-associated prokaryotes.</title>
        <authorList>
            <person name="Whitman W."/>
        </authorList>
    </citation>
    <scope>NUCLEOTIDE SEQUENCE [LARGE SCALE GENOMIC DNA]</scope>
    <source>
        <strain evidence="1 2">RH2WT43</strain>
    </source>
</reference>
<dbReference type="AlphaFoldDB" id="A0A839EU23"/>